<feature type="domain" description="Glycosyltransferase 2-like" evidence="1">
    <location>
        <begin position="7"/>
        <end position="141"/>
    </location>
</feature>
<dbReference type="AlphaFoldDB" id="A0A2U2JBS4"/>
<comment type="caution">
    <text evidence="2">The sequence shown here is derived from an EMBL/GenBank/DDBJ whole genome shotgun (WGS) entry which is preliminary data.</text>
</comment>
<protein>
    <recommendedName>
        <fullName evidence="1">Glycosyltransferase 2-like domain-containing protein</fullName>
    </recommendedName>
</protein>
<dbReference type="InterPro" id="IPR029044">
    <property type="entry name" value="Nucleotide-diphossugar_trans"/>
</dbReference>
<dbReference type="Gene3D" id="3.90.550.10">
    <property type="entry name" value="Spore Coat Polysaccharide Biosynthesis Protein SpsA, Chain A"/>
    <property type="match status" value="1"/>
</dbReference>
<evidence type="ECO:0000313" key="2">
    <source>
        <dbReference type="EMBL" id="PWG05796.1"/>
    </source>
</evidence>
<dbReference type="Proteomes" id="UP000245670">
    <property type="component" value="Unassembled WGS sequence"/>
</dbReference>
<evidence type="ECO:0000313" key="3">
    <source>
        <dbReference type="Proteomes" id="UP000245670"/>
    </source>
</evidence>
<dbReference type="PANTHER" id="PTHR22916:SF3">
    <property type="entry name" value="UDP-GLCNAC:BETAGAL BETA-1,3-N-ACETYLGLUCOSAMINYLTRANSFERASE-LIKE PROTEIN 1"/>
    <property type="match status" value="1"/>
</dbReference>
<dbReference type="Pfam" id="PF00535">
    <property type="entry name" value="Glycos_transf_2"/>
    <property type="match status" value="1"/>
</dbReference>
<keyword evidence="3" id="KW-1185">Reference proteome</keyword>
<dbReference type="GO" id="GO:0016758">
    <property type="term" value="F:hexosyltransferase activity"/>
    <property type="evidence" value="ECO:0007669"/>
    <property type="project" value="UniProtKB-ARBA"/>
</dbReference>
<name>A0A2U2JBS4_9FLAO</name>
<organism evidence="2 3">
    <name type="scientific">Polaribacter aquimarinus</name>
    <dbReference type="NCBI Taxonomy" id="2100726"/>
    <lineage>
        <taxon>Bacteria</taxon>
        <taxon>Pseudomonadati</taxon>
        <taxon>Bacteroidota</taxon>
        <taxon>Flavobacteriia</taxon>
        <taxon>Flavobacteriales</taxon>
        <taxon>Flavobacteriaceae</taxon>
    </lineage>
</organism>
<dbReference type="RefSeq" id="WP_109404129.1">
    <property type="nucleotide sequence ID" value="NZ_QFFG01000002.1"/>
</dbReference>
<reference evidence="2 3" key="1">
    <citation type="submission" date="2018-05" db="EMBL/GenBank/DDBJ databases">
        <title>Polaribacter aquimarinus sp. nov., isolated from sediment in a sediment of sea.</title>
        <authorList>
            <person name="Lu D."/>
        </authorList>
    </citation>
    <scope>NUCLEOTIDE SEQUENCE [LARGE SCALE GENOMIC DNA]</scope>
    <source>
        <strain evidence="2 3">ZY113</strain>
    </source>
</reference>
<evidence type="ECO:0000259" key="1">
    <source>
        <dbReference type="Pfam" id="PF00535"/>
    </source>
</evidence>
<dbReference type="PANTHER" id="PTHR22916">
    <property type="entry name" value="GLYCOSYLTRANSFERASE"/>
    <property type="match status" value="1"/>
</dbReference>
<dbReference type="OrthoDB" id="597270at2"/>
<dbReference type="SUPFAM" id="SSF53448">
    <property type="entry name" value="Nucleotide-diphospho-sugar transferases"/>
    <property type="match status" value="1"/>
</dbReference>
<dbReference type="InterPro" id="IPR001173">
    <property type="entry name" value="Glyco_trans_2-like"/>
</dbReference>
<gene>
    <name evidence="2" type="ORF">DIS07_04955</name>
</gene>
<proteinExistence type="predicted"/>
<sequence>MKRTVDIIIPVFNGDKFINEAIDSILKQSYQDFRILIVDDGSTDNTVSVVKKYLEKNKNILLFEQPHFGQPKTINRGLSETTAEFICFLDADDYWEETKLEKQLDYFDSNKDASACFTMIKEFESFEDNGVVQNYNARKNTMKGVSKTTIMFKRGLLELYNFFDEDQFIGVFINWFSKMIKDKIIYDTINEVLVHRRVHDTNFTKTINRMDYLQFLKKHLKSG</sequence>
<accession>A0A2U2JBS4</accession>
<dbReference type="EMBL" id="QFFG01000002">
    <property type="protein sequence ID" value="PWG05796.1"/>
    <property type="molecule type" value="Genomic_DNA"/>
</dbReference>